<sequence length="55" mass="6412">MIQRDVKSIGILGKFFAKKENAVSRQDPNMTIAIRMQKNIDRGNIIIRKNRPSWL</sequence>
<proteinExistence type="predicted"/>
<reference evidence="1 2" key="2">
    <citation type="submission" date="2017-10" db="EMBL/GenBank/DDBJ databases">
        <title>Extensive intraspecific genome diversity in a model arbuscular mycorrhizal fungus.</title>
        <authorList>
            <person name="Chen E.C.H."/>
            <person name="Morin E."/>
            <person name="Baudet D."/>
            <person name="Noel J."/>
            <person name="Ndikumana S."/>
            <person name="Charron P."/>
            <person name="St-Onge C."/>
            <person name="Giorgi J."/>
            <person name="Grigoriev I.V."/>
            <person name="Roux C."/>
            <person name="Martin F.M."/>
            <person name="Corradi N."/>
        </authorList>
    </citation>
    <scope>NUCLEOTIDE SEQUENCE [LARGE SCALE GENOMIC DNA]</scope>
    <source>
        <strain evidence="1 2">C2</strain>
    </source>
</reference>
<organism evidence="1 2">
    <name type="scientific">Rhizophagus irregularis</name>
    <dbReference type="NCBI Taxonomy" id="588596"/>
    <lineage>
        <taxon>Eukaryota</taxon>
        <taxon>Fungi</taxon>
        <taxon>Fungi incertae sedis</taxon>
        <taxon>Mucoromycota</taxon>
        <taxon>Glomeromycotina</taxon>
        <taxon>Glomeromycetes</taxon>
        <taxon>Glomerales</taxon>
        <taxon>Glomeraceae</taxon>
        <taxon>Rhizophagus</taxon>
    </lineage>
</organism>
<protein>
    <submittedName>
        <fullName evidence="1">Uncharacterized protein</fullName>
    </submittedName>
</protein>
<evidence type="ECO:0000313" key="2">
    <source>
        <dbReference type="Proteomes" id="UP000233469"/>
    </source>
</evidence>
<name>A0A2N1N7F4_9GLOM</name>
<accession>A0A2N1N7F4</accession>
<gene>
    <name evidence="1" type="ORF">RhiirC2_747759</name>
</gene>
<dbReference type="EMBL" id="LLXL01000689">
    <property type="protein sequence ID" value="PKK69788.1"/>
    <property type="molecule type" value="Genomic_DNA"/>
</dbReference>
<evidence type="ECO:0000313" key="1">
    <source>
        <dbReference type="EMBL" id="PKK69788.1"/>
    </source>
</evidence>
<reference evidence="1 2" key="1">
    <citation type="submission" date="2016-04" db="EMBL/GenBank/DDBJ databases">
        <title>Genome analyses suggest a sexual origin of heterokaryosis in a supposedly ancient asexual fungus.</title>
        <authorList>
            <person name="Ropars J."/>
            <person name="Sedzielewska K."/>
            <person name="Noel J."/>
            <person name="Charron P."/>
            <person name="Farinelli L."/>
            <person name="Marton T."/>
            <person name="Kruger M."/>
            <person name="Pelin A."/>
            <person name="Brachmann A."/>
            <person name="Corradi N."/>
        </authorList>
    </citation>
    <scope>NUCLEOTIDE SEQUENCE [LARGE SCALE GENOMIC DNA]</scope>
    <source>
        <strain evidence="1 2">C2</strain>
    </source>
</reference>
<dbReference type="Proteomes" id="UP000233469">
    <property type="component" value="Unassembled WGS sequence"/>
</dbReference>
<comment type="caution">
    <text evidence="1">The sequence shown here is derived from an EMBL/GenBank/DDBJ whole genome shotgun (WGS) entry which is preliminary data.</text>
</comment>
<dbReference type="AlphaFoldDB" id="A0A2N1N7F4"/>